<dbReference type="SUPFAM" id="SSF81321">
    <property type="entry name" value="Family A G protein-coupled receptor-like"/>
    <property type="match status" value="1"/>
</dbReference>
<feature type="transmembrane region" description="Helical" evidence="1">
    <location>
        <begin position="187"/>
        <end position="206"/>
    </location>
</feature>
<feature type="transmembrane region" description="Helical" evidence="1">
    <location>
        <begin position="54"/>
        <end position="74"/>
    </location>
</feature>
<dbReference type="InterPro" id="IPR019430">
    <property type="entry name" value="7TM_GPCR_serpentine_rcpt_Srx"/>
</dbReference>
<evidence type="ECO:0000313" key="3">
    <source>
        <dbReference type="EMBL" id="KAF1751511.1"/>
    </source>
</evidence>
<feature type="transmembrane region" description="Helical" evidence="1">
    <location>
        <begin position="86"/>
        <end position="108"/>
    </location>
</feature>
<accession>A0A6A5G9T0</accession>
<dbReference type="Gene3D" id="1.20.1070.10">
    <property type="entry name" value="Rhodopsin 7-helix transmembrane proteins"/>
    <property type="match status" value="1"/>
</dbReference>
<dbReference type="RefSeq" id="XP_003114377.2">
    <property type="nucleotide sequence ID" value="XM_003114329.2"/>
</dbReference>
<dbReference type="Pfam" id="PF10328">
    <property type="entry name" value="7TM_GPCR_Srx"/>
    <property type="match status" value="1"/>
</dbReference>
<comment type="caution">
    <text evidence="3">The sequence shown here is derived from an EMBL/GenBank/DDBJ whole genome shotgun (WGS) entry which is preliminary data.</text>
</comment>
<evidence type="ECO:0000259" key="2">
    <source>
        <dbReference type="Pfam" id="PF10328"/>
    </source>
</evidence>
<keyword evidence="1" id="KW-1133">Transmembrane helix</keyword>
<organism evidence="3 4">
    <name type="scientific">Caenorhabditis remanei</name>
    <name type="common">Caenorhabditis vulgaris</name>
    <dbReference type="NCBI Taxonomy" id="31234"/>
    <lineage>
        <taxon>Eukaryota</taxon>
        <taxon>Metazoa</taxon>
        <taxon>Ecdysozoa</taxon>
        <taxon>Nematoda</taxon>
        <taxon>Chromadorea</taxon>
        <taxon>Rhabditida</taxon>
        <taxon>Rhabditina</taxon>
        <taxon>Rhabditomorpha</taxon>
        <taxon>Rhabditoidea</taxon>
        <taxon>Rhabditidae</taxon>
        <taxon>Peloderinae</taxon>
        <taxon>Caenorhabditis</taxon>
    </lineage>
</organism>
<proteinExistence type="predicted"/>
<feature type="domain" description="7TM GPCR serpentine receptor class x (Srx)" evidence="2">
    <location>
        <begin position="21"/>
        <end position="282"/>
    </location>
</feature>
<dbReference type="PANTHER" id="PTHR23013:SF20">
    <property type="entry name" value="7TM GPCR SERPENTINE RECEPTOR CLASS X (SRX) DOMAIN-CONTAINING PROTEIN"/>
    <property type="match status" value="1"/>
</dbReference>
<reference evidence="3 4" key="1">
    <citation type="submission" date="2019-12" db="EMBL/GenBank/DDBJ databases">
        <title>Chromosome-level assembly of the Caenorhabditis remanei genome.</title>
        <authorList>
            <person name="Teterina A.A."/>
            <person name="Willis J.H."/>
            <person name="Phillips P.C."/>
        </authorList>
    </citation>
    <scope>NUCLEOTIDE SEQUENCE [LARGE SCALE GENOMIC DNA]</scope>
    <source>
        <strain evidence="3 4">PX506</strain>
        <tissue evidence="3">Whole organism</tissue>
    </source>
</reference>
<evidence type="ECO:0000313" key="4">
    <source>
        <dbReference type="Proteomes" id="UP000483820"/>
    </source>
</evidence>
<dbReference type="KEGG" id="crq:GCK72_018065"/>
<dbReference type="AlphaFoldDB" id="A0A6A5G9T0"/>
<sequence>MSSQTLFDPLNWAASLLMTMNGIFGIVCNGIIVHSFVSSPLERTSFNLICAYRAVLNCVILSWGFIGTFVPLAIFGDTLFPPVYHLIVITCVNSLYVGLQYCGFLVAINRFCAMYFPIMYSTLFSLKLTIVFTFAIFCYRISRIVVELLQSIPKECFSVYSSVDLNWSPYLNPECREKYANVVDATAILLVVLILLNIATFVKIYLFYKSTELGSRDIKEKMKRNKIMFTQTILQDLTYLIDMLFTFKLGGIFTSRVWTFISGSFIWESVHSFDGLIMIMFNERLTFLKRSFFSSTANPSAAIQMTKTVPSRSYPAPID</sequence>
<keyword evidence="1" id="KW-0472">Membrane</keyword>
<dbReference type="Proteomes" id="UP000483820">
    <property type="component" value="Chromosome V"/>
</dbReference>
<name>A0A6A5G9T0_CAERE</name>
<evidence type="ECO:0000256" key="1">
    <source>
        <dbReference type="SAM" id="Phobius"/>
    </source>
</evidence>
<dbReference type="EMBL" id="WUAV01000005">
    <property type="protein sequence ID" value="KAF1751511.1"/>
    <property type="molecule type" value="Genomic_DNA"/>
</dbReference>
<gene>
    <name evidence="3" type="ORF">GCK72_018065</name>
</gene>
<feature type="transmembrane region" description="Helical" evidence="1">
    <location>
        <begin position="120"/>
        <end position="142"/>
    </location>
</feature>
<dbReference type="GeneID" id="9819012"/>
<dbReference type="PANTHER" id="PTHR23013">
    <property type="entry name" value="SERPENTINE RECEPTOR"/>
    <property type="match status" value="1"/>
</dbReference>
<keyword evidence="1" id="KW-0812">Transmembrane</keyword>
<feature type="transmembrane region" description="Helical" evidence="1">
    <location>
        <begin position="12"/>
        <end position="33"/>
    </location>
</feature>
<protein>
    <recommendedName>
        <fullName evidence="2">7TM GPCR serpentine receptor class x (Srx) domain-containing protein</fullName>
    </recommendedName>
</protein>
<dbReference type="CTD" id="9819012"/>